<evidence type="ECO:0000256" key="6">
    <source>
        <dbReference type="ARBA" id="ARBA00023004"/>
    </source>
</evidence>
<proteinExistence type="inferred from homology"/>
<dbReference type="InterPro" id="IPR024168">
    <property type="entry name" value="Catalase_SrpA-type_pred"/>
</dbReference>
<dbReference type="EC" id="1.11.1.-" evidence="7"/>
<dbReference type="SMART" id="SM01060">
    <property type="entry name" value="Catalase"/>
    <property type="match status" value="1"/>
</dbReference>
<evidence type="ECO:0000256" key="7">
    <source>
        <dbReference type="PIRNR" id="PIRNR000296"/>
    </source>
</evidence>
<keyword evidence="13" id="KW-1185">Reference proteome</keyword>
<dbReference type="PANTHER" id="PTHR11465">
    <property type="entry name" value="CATALASE"/>
    <property type="match status" value="1"/>
</dbReference>
<dbReference type="RefSeq" id="WP_310372417.1">
    <property type="nucleotide sequence ID" value="NZ_JAVDYB010000001.1"/>
</dbReference>
<dbReference type="GO" id="GO:0046872">
    <property type="term" value="F:metal ion binding"/>
    <property type="evidence" value="ECO:0007669"/>
    <property type="project" value="UniProtKB-KW"/>
</dbReference>
<evidence type="ECO:0000256" key="2">
    <source>
        <dbReference type="ARBA" id="ARBA00022559"/>
    </source>
</evidence>
<evidence type="ECO:0000256" key="4">
    <source>
        <dbReference type="ARBA" id="ARBA00022723"/>
    </source>
</evidence>
<comment type="similarity">
    <text evidence="1 7">Belongs to the catalase family.</text>
</comment>
<dbReference type="PROSITE" id="PS51402">
    <property type="entry name" value="CATALASE_3"/>
    <property type="match status" value="1"/>
</dbReference>
<evidence type="ECO:0000313" key="12">
    <source>
        <dbReference type="EMBL" id="MDR7279088.1"/>
    </source>
</evidence>
<dbReference type="InterPro" id="IPR011614">
    <property type="entry name" value="Catalase_core"/>
</dbReference>
<keyword evidence="6 7" id="KW-0408">Iron</keyword>
<evidence type="ECO:0000256" key="8">
    <source>
        <dbReference type="PIRSR" id="PIRSR000296-1"/>
    </source>
</evidence>
<organism evidence="12 13">
    <name type="scientific">Catenuloplanes atrovinosus</name>
    <dbReference type="NCBI Taxonomy" id="137266"/>
    <lineage>
        <taxon>Bacteria</taxon>
        <taxon>Bacillati</taxon>
        <taxon>Actinomycetota</taxon>
        <taxon>Actinomycetes</taxon>
        <taxon>Micromonosporales</taxon>
        <taxon>Micromonosporaceae</taxon>
        <taxon>Catenuloplanes</taxon>
    </lineage>
</organism>
<dbReference type="AlphaFoldDB" id="A0AAE4CCE2"/>
<dbReference type="GO" id="GO:0020037">
    <property type="term" value="F:heme binding"/>
    <property type="evidence" value="ECO:0007669"/>
    <property type="project" value="InterPro"/>
</dbReference>
<dbReference type="PIRSF" id="PIRSF000296">
    <property type="entry name" value="SrpA"/>
    <property type="match status" value="1"/>
</dbReference>
<dbReference type="Gene3D" id="1.20.1280.120">
    <property type="match status" value="1"/>
</dbReference>
<feature type="region of interest" description="Disordered" evidence="10">
    <location>
        <begin position="66"/>
        <end position="85"/>
    </location>
</feature>
<keyword evidence="2 7" id="KW-0575">Peroxidase</keyword>
<dbReference type="GO" id="GO:0004096">
    <property type="term" value="F:catalase activity"/>
    <property type="evidence" value="ECO:0007669"/>
    <property type="project" value="InterPro"/>
</dbReference>
<dbReference type="InterPro" id="IPR018028">
    <property type="entry name" value="Catalase"/>
</dbReference>
<evidence type="ECO:0000256" key="10">
    <source>
        <dbReference type="SAM" id="MobiDB-lite"/>
    </source>
</evidence>
<dbReference type="Gene3D" id="2.40.180.10">
    <property type="entry name" value="Catalase core domain"/>
    <property type="match status" value="1"/>
</dbReference>
<dbReference type="GO" id="GO:0005737">
    <property type="term" value="C:cytoplasm"/>
    <property type="evidence" value="ECO:0007669"/>
    <property type="project" value="TreeGrafter"/>
</dbReference>
<feature type="domain" description="Catalase core" evidence="11">
    <location>
        <begin position="1"/>
        <end position="309"/>
    </location>
</feature>
<evidence type="ECO:0000256" key="5">
    <source>
        <dbReference type="ARBA" id="ARBA00023002"/>
    </source>
</evidence>
<dbReference type="Pfam" id="PF00199">
    <property type="entry name" value="Catalase"/>
    <property type="match status" value="1"/>
</dbReference>
<dbReference type="EMBL" id="JAVDYB010000001">
    <property type="protein sequence ID" value="MDR7279088.1"/>
    <property type="molecule type" value="Genomic_DNA"/>
</dbReference>
<evidence type="ECO:0000256" key="3">
    <source>
        <dbReference type="ARBA" id="ARBA00022617"/>
    </source>
</evidence>
<reference evidence="12" key="1">
    <citation type="submission" date="2023-07" db="EMBL/GenBank/DDBJ databases">
        <title>Sequencing the genomes of 1000 actinobacteria strains.</title>
        <authorList>
            <person name="Klenk H.-P."/>
        </authorList>
    </citation>
    <scope>NUCLEOTIDE SEQUENCE</scope>
    <source>
        <strain evidence="12">DSM 44707</strain>
    </source>
</reference>
<dbReference type="GO" id="GO:0042542">
    <property type="term" value="P:response to hydrogen peroxide"/>
    <property type="evidence" value="ECO:0007669"/>
    <property type="project" value="TreeGrafter"/>
</dbReference>
<evidence type="ECO:0000256" key="9">
    <source>
        <dbReference type="PIRSR" id="PIRSR000296-2"/>
    </source>
</evidence>
<keyword evidence="3 7" id="KW-0349">Heme</keyword>
<sequence>MPDADRATVIRAIEAMEKHTATVPGYRRAHPRGVLFHATFTPAPDIATLTTAAHLAGPPVTALVRLSTAPGNPHAPERKPDGRGTTLGLGIRFDLPAGGHATWAAASIPAFPARTPKEFIQVTKLQNPATGKPSPLILAHVATHRHILPGIRAIAGMPVQASFATTRYNGLHAYFLVAPDGTRRAFRYSWLPDAGEATLTDEDQRPPHYLIDEILQRGPASWSLVFTLADPGDPTDDVTAQWPDSRETVTAGTLRLGSAVEDQAALDATVFDPTGVVPGIELSDDPILHFRSQVYGESFTRRTREERPRA</sequence>
<gene>
    <name evidence="12" type="ORF">J2S41_005866</name>
</gene>
<dbReference type="Proteomes" id="UP001183643">
    <property type="component" value="Unassembled WGS sequence"/>
</dbReference>
<dbReference type="PANTHER" id="PTHR11465:SF9">
    <property type="entry name" value="CATALASE"/>
    <property type="match status" value="1"/>
</dbReference>
<name>A0AAE4CCE2_9ACTN</name>
<protein>
    <recommendedName>
        <fullName evidence="7">Catalase-related peroxidase</fullName>
        <ecNumber evidence="7">1.11.1.-</ecNumber>
    </recommendedName>
</protein>
<comment type="function">
    <text evidence="7">Has an organic peroxide-dependent peroxidase activity.</text>
</comment>
<comment type="caution">
    <text evidence="12">The sequence shown here is derived from an EMBL/GenBank/DDBJ whole genome shotgun (WGS) entry which is preliminary data.</text>
</comment>
<comment type="cofactor">
    <cofactor evidence="7">
        <name>heme</name>
        <dbReference type="ChEBI" id="CHEBI:30413"/>
    </cofactor>
</comment>
<evidence type="ECO:0000256" key="1">
    <source>
        <dbReference type="ARBA" id="ARBA00005329"/>
    </source>
</evidence>
<keyword evidence="4 7" id="KW-0479">Metal-binding</keyword>
<evidence type="ECO:0000259" key="11">
    <source>
        <dbReference type="SMART" id="SM01060"/>
    </source>
</evidence>
<feature type="binding site" description="axial binding residue" evidence="9">
    <location>
        <position position="295"/>
    </location>
    <ligand>
        <name>heme</name>
        <dbReference type="ChEBI" id="CHEBI:30413"/>
    </ligand>
    <ligandPart>
        <name>Fe</name>
        <dbReference type="ChEBI" id="CHEBI:18248"/>
    </ligandPart>
</feature>
<feature type="active site" evidence="8">
    <location>
        <position position="30"/>
    </location>
</feature>
<dbReference type="InterPro" id="IPR020835">
    <property type="entry name" value="Catalase_sf"/>
</dbReference>
<evidence type="ECO:0000313" key="13">
    <source>
        <dbReference type="Proteomes" id="UP001183643"/>
    </source>
</evidence>
<dbReference type="SUPFAM" id="SSF56634">
    <property type="entry name" value="Heme-dependent catalase-like"/>
    <property type="match status" value="1"/>
</dbReference>
<dbReference type="GO" id="GO:0042744">
    <property type="term" value="P:hydrogen peroxide catabolic process"/>
    <property type="evidence" value="ECO:0007669"/>
    <property type="project" value="TreeGrafter"/>
</dbReference>
<accession>A0AAE4CCE2</accession>
<keyword evidence="5 7" id="KW-0560">Oxidoreductase</keyword>